<keyword evidence="10" id="KW-1185">Reference proteome</keyword>
<evidence type="ECO:0000256" key="7">
    <source>
        <dbReference type="ARBA" id="ARBA00023034"/>
    </source>
</evidence>
<organism evidence="9 10">
    <name type="scientific">Botryobasidium botryosum (strain FD-172 SS1)</name>
    <dbReference type="NCBI Taxonomy" id="930990"/>
    <lineage>
        <taxon>Eukaryota</taxon>
        <taxon>Fungi</taxon>
        <taxon>Dikarya</taxon>
        <taxon>Basidiomycota</taxon>
        <taxon>Agaricomycotina</taxon>
        <taxon>Agaricomycetes</taxon>
        <taxon>Cantharellales</taxon>
        <taxon>Botryobasidiaceae</taxon>
        <taxon>Botryobasidium</taxon>
    </lineage>
</organism>
<dbReference type="SUPFAM" id="SSF53448">
    <property type="entry name" value="Nucleotide-diphospho-sugar transferases"/>
    <property type="match status" value="1"/>
</dbReference>
<dbReference type="EMBL" id="KL198018">
    <property type="protein sequence ID" value="KDQ19993.1"/>
    <property type="molecule type" value="Genomic_DNA"/>
</dbReference>
<dbReference type="PANTHER" id="PTHR31646">
    <property type="entry name" value="ALPHA-1,2-MANNOSYLTRANSFERASE MNN2"/>
    <property type="match status" value="1"/>
</dbReference>
<name>A0A067MW67_BOTB1</name>
<reference evidence="10" key="1">
    <citation type="journal article" date="2014" name="Proc. Natl. Acad. Sci. U.S.A.">
        <title>Extensive sampling of basidiomycete genomes demonstrates inadequacy of the white-rot/brown-rot paradigm for wood decay fungi.</title>
        <authorList>
            <person name="Riley R."/>
            <person name="Salamov A.A."/>
            <person name="Brown D.W."/>
            <person name="Nagy L.G."/>
            <person name="Floudas D."/>
            <person name="Held B.W."/>
            <person name="Levasseur A."/>
            <person name="Lombard V."/>
            <person name="Morin E."/>
            <person name="Otillar R."/>
            <person name="Lindquist E.A."/>
            <person name="Sun H."/>
            <person name="LaButti K.M."/>
            <person name="Schmutz J."/>
            <person name="Jabbour D."/>
            <person name="Luo H."/>
            <person name="Baker S.E."/>
            <person name="Pisabarro A.G."/>
            <person name="Walton J.D."/>
            <person name="Blanchette R.A."/>
            <person name="Henrissat B."/>
            <person name="Martin F."/>
            <person name="Cullen D."/>
            <person name="Hibbett D.S."/>
            <person name="Grigoriev I.V."/>
        </authorList>
    </citation>
    <scope>NUCLEOTIDE SEQUENCE [LARGE SCALE GENOMIC DNA]</scope>
    <source>
        <strain evidence="10">FD-172 SS1</strain>
    </source>
</reference>
<evidence type="ECO:0000256" key="6">
    <source>
        <dbReference type="ARBA" id="ARBA00022989"/>
    </source>
</evidence>
<gene>
    <name evidence="9" type="ORF">BOTBODRAFT_27397</name>
</gene>
<keyword evidence="5" id="KW-0735">Signal-anchor</keyword>
<dbReference type="STRING" id="930990.A0A067MW67"/>
<dbReference type="GO" id="GO:0000139">
    <property type="term" value="C:Golgi membrane"/>
    <property type="evidence" value="ECO:0007669"/>
    <property type="project" value="UniProtKB-SubCell"/>
</dbReference>
<keyword evidence="8" id="KW-0472">Membrane</keyword>
<dbReference type="InterPro" id="IPR029044">
    <property type="entry name" value="Nucleotide-diphossugar_trans"/>
</dbReference>
<keyword evidence="4" id="KW-0812">Transmembrane</keyword>
<protein>
    <submittedName>
        <fullName evidence="9">Glycosyltransferase family 71 protein</fullName>
    </submittedName>
</protein>
<dbReference type="GO" id="GO:0000026">
    <property type="term" value="F:alpha-1,2-mannosyltransferase activity"/>
    <property type="evidence" value="ECO:0007669"/>
    <property type="project" value="TreeGrafter"/>
</dbReference>
<evidence type="ECO:0000256" key="1">
    <source>
        <dbReference type="ARBA" id="ARBA00004323"/>
    </source>
</evidence>
<keyword evidence="3 9" id="KW-0808">Transferase</keyword>
<dbReference type="Proteomes" id="UP000027195">
    <property type="component" value="Unassembled WGS sequence"/>
</dbReference>
<dbReference type="Pfam" id="PF11051">
    <property type="entry name" value="Mannosyl_trans3"/>
    <property type="match status" value="2"/>
</dbReference>
<dbReference type="InterPro" id="IPR022751">
    <property type="entry name" value="Alpha_mannosyltransferase"/>
</dbReference>
<accession>A0A067MW67</accession>
<evidence type="ECO:0000256" key="5">
    <source>
        <dbReference type="ARBA" id="ARBA00022968"/>
    </source>
</evidence>
<proteinExistence type="inferred from homology"/>
<sequence length="487" mass="54213">MHIRRSLLACVLLGAAVLLLFAATFFFSLNPAPRNWQDSTPKPPPVAPVSTLNISGSQGRQLLALRLKGLLASPPRSFADSLNLNSQSCPPELHDRLVNPDQLANERRKWRQINKIEILARRGAMVKYLETLENSGIEIIGGENTGEGRGIVMTGGNKDTVQRILVTLRMLRNHYNSTLPVEVFAFPGEITDLHMLAQLKELDAKVIELEHAIKLDSWKNFQIKAQSIISSSFAEVLYLDSDNIPLRDPAALFDAPLYYQKGMRAVFWPDLNKDHPENAIWRLVGKPCDSSEWEIDSGQILISKRGNDGRNLAALHLAAHMQANHEFYFALSGGDKDTFRYAFWVLGLPYATSPRWLSSLGFYSPHNNGRFCGHTMLQYDIMLSDSSTHLLPLFAHANLLKHLALYPSTGGPFQVIRRASPDIASDPSLNAVHMWVYHNAGMCVDVEIAGQGKDIEVVDENWAEAYDGAFANFGEIWAKEGGLTGGW</sequence>
<keyword evidence="7" id="KW-0333">Golgi apparatus</keyword>
<evidence type="ECO:0000256" key="2">
    <source>
        <dbReference type="ARBA" id="ARBA00009105"/>
    </source>
</evidence>
<dbReference type="InParanoid" id="A0A067MW67"/>
<comment type="subcellular location">
    <subcellularLocation>
        <location evidence="1">Golgi apparatus membrane</location>
        <topology evidence="1">Single-pass type II membrane protein</topology>
    </subcellularLocation>
</comment>
<keyword evidence="6" id="KW-1133">Transmembrane helix</keyword>
<dbReference type="Gene3D" id="3.90.550.10">
    <property type="entry name" value="Spore Coat Polysaccharide Biosynthesis Protein SpsA, Chain A"/>
    <property type="match status" value="1"/>
</dbReference>
<evidence type="ECO:0000256" key="3">
    <source>
        <dbReference type="ARBA" id="ARBA00022679"/>
    </source>
</evidence>
<dbReference type="AlphaFoldDB" id="A0A067MW67"/>
<dbReference type="PANTHER" id="PTHR31646:SF1">
    <property type="entry name" value="ALPHA-1,2-MANNOSYLTRANSFERASE MNN2"/>
    <property type="match status" value="1"/>
</dbReference>
<evidence type="ECO:0000313" key="10">
    <source>
        <dbReference type="Proteomes" id="UP000027195"/>
    </source>
</evidence>
<evidence type="ECO:0000256" key="8">
    <source>
        <dbReference type="ARBA" id="ARBA00023136"/>
    </source>
</evidence>
<dbReference type="GO" id="GO:0046354">
    <property type="term" value="P:mannan biosynthetic process"/>
    <property type="evidence" value="ECO:0007669"/>
    <property type="project" value="TreeGrafter"/>
</dbReference>
<evidence type="ECO:0000313" key="9">
    <source>
        <dbReference type="EMBL" id="KDQ19993.1"/>
    </source>
</evidence>
<dbReference type="HOGENOM" id="CLU_514840_0_0_1"/>
<comment type="similarity">
    <text evidence="2">Belongs to the MNN1/MNT family.</text>
</comment>
<dbReference type="OrthoDB" id="430354at2759"/>
<evidence type="ECO:0000256" key="4">
    <source>
        <dbReference type="ARBA" id="ARBA00022692"/>
    </source>
</evidence>